<dbReference type="Proteomes" id="UP000789920">
    <property type="component" value="Unassembled WGS sequence"/>
</dbReference>
<protein>
    <submittedName>
        <fullName evidence="1">24198_t:CDS:1</fullName>
    </submittedName>
</protein>
<comment type="caution">
    <text evidence="1">The sequence shown here is derived from an EMBL/GenBank/DDBJ whole genome shotgun (WGS) entry which is preliminary data.</text>
</comment>
<organism evidence="1 2">
    <name type="scientific">Racocetra persica</name>
    <dbReference type="NCBI Taxonomy" id="160502"/>
    <lineage>
        <taxon>Eukaryota</taxon>
        <taxon>Fungi</taxon>
        <taxon>Fungi incertae sedis</taxon>
        <taxon>Mucoromycota</taxon>
        <taxon>Glomeromycotina</taxon>
        <taxon>Glomeromycetes</taxon>
        <taxon>Diversisporales</taxon>
        <taxon>Gigasporaceae</taxon>
        <taxon>Racocetra</taxon>
    </lineage>
</organism>
<sequence>KKNENGDGNPSDLIPNNFGDVMSLRETNILLPAEFSGLERICLTANGNLQRIL</sequence>
<dbReference type="EMBL" id="CAJVQC010089095">
    <property type="protein sequence ID" value="CAG8824543.1"/>
    <property type="molecule type" value="Genomic_DNA"/>
</dbReference>
<name>A0ACA9S4A0_9GLOM</name>
<evidence type="ECO:0000313" key="1">
    <source>
        <dbReference type="EMBL" id="CAG8824543.1"/>
    </source>
</evidence>
<feature type="non-terminal residue" evidence="1">
    <location>
        <position position="1"/>
    </location>
</feature>
<gene>
    <name evidence="1" type="ORF">RPERSI_LOCUS26275</name>
</gene>
<reference evidence="1" key="1">
    <citation type="submission" date="2021-06" db="EMBL/GenBank/DDBJ databases">
        <authorList>
            <person name="Kallberg Y."/>
            <person name="Tangrot J."/>
            <person name="Rosling A."/>
        </authorList>
    </citation>
    <scope>NUCLEOTIDE SEQUENCE</scope>
    <source>
        <strain evidence="1">MA461A</strain>
    </source>
</reference>
<proteinExistence type="predicted"/>
<keyword evidence="2" id="KW-1185">Reference proteome</keyword>
<accession>A0ACA9S4A0</accession>
<evidence type="ECO:0000313" key="2">
    <source>
        <dbReference type="Proteomes" id="UP000789920"/>
    </source>
</evidence>
<feature type="non-terminal residue" evidence="1">
    <location>
        <position position="53"/>
    </location>
</feature>